<evidence type="ECO:0000313" key="2">
    <source>
        <dbReference type="EMBL" id="MFC6439673.1"/>
    </source>
</evidence>
<feature type="transmembrane region" description="Helical" evidence="1">
    <location>
        <begin position="58"/>
        <end position="76"/>
    </location>
</feature>
<organism evidence="2 3">
    <name type="scientific">Pseudobowmanella zhangzhouensis</name>
    <dbReference type="NCBI Taxonomy" id="1537679"/>
    <lineage>
        <taxon>Bacteria</taxon>
        <taxon>Pseudomonadati</taxon>
        <taxon>Pseudomonadota</taxon>
        <taxon>Gammaproteobacteria</taxon>
        <taxon>Alteromonadales</taxon>
        <taxon>Alteromonadaceae</taxon>
    </lineage>
</organism>
<protein>
    <submittedName>
        <fullName evidence="2">Metal-dependent hydrolase</fullName>
    </submittedName>
</protein>
<feature type="transmembrane region" description="Helical" evidence="1">
    <location>
        <begin position="154"/>
        <end position="176"/>
    </location>
</feature>
<accession>A0ABW1XI98</accession>
<feature type="transmembrane region" description="Helical" evidence="1">
    <location>
        <begin position="120"/>
        <end position="142"/>
    </location>
</feature>
<feature type="transmembrane region" description="Helical" evidence="1">
    <location>
        <begin position="88"/>
        <end position="108"/>
    </location>
</feature>
<sequence length="334" mass="37230">MDSVTQIVLGSTVALACAPKQLGKKAAIWGAVLGTLPDLDVLIPMGDAVADFTYHRSFSHSLLVLTLLSPLFAWLIGRIHDIAPRKLFTMVWLALITHPLLDSFTTYGTQLFWPLFDYPVSLSSVFIIDPFYTLPLLAFLIAGLRTKAQVKHHWLAAGLAISTGYLFLGVGIKQWVESRVETSLQQQGIQSKRLFSTPAPFSLILWRAVAMEENGYREVYVSLFDKTLPEPGPLLPQYAGIAEPLPELAAVKRLRWFTHGFYKAELQNQQLVMTDLRMGMENNYVFSFVIANCQAGCVASEARGLEAKRDPALLGLVWQRMWDQDVSVTSEVGE</sequence>
<evidence type="ECO:0000256" key="1">
    <source>
        <dbReference type="SAM" id="Phobius"/>
    </source>
</evidence>
<dbReference type="InterPro" id="IPR007404">
    <property type="entry name" value="YdjM-like"/>
</dbReference>
<dbReference type="GO" id="GO:0016787">
    <property type="term" value="F:hydrolase activity"/>
    <property type="evidence" value="ECO:0007669"/>
    <property type="project" value="UniProtKB-KW"/>
</dbReference>
<dbReference type="PANTHER" id="PTHR40031:SF1">
    <property type="entry name" value="MEMBRANE-BOUND METAL-DEPENDENT HYDROLASE"/>
    <property type="match status" value="1"/>
</dbReference>
<keyword evidence="1" id="KW-1133">Transmembrane helix</keyword>
<dbReference type="PANTHER" id="PTHR40031">
    <property type="entry name" value="HYPOTHETICAL MEMBRANE SPANNING PROTEIN"/>
    <property type="match status" value="1"/>
</dbReference>
<dbReference type="Proteomes" id="UP001596364">
    <property type="component" value="Unassembled WGS sequence"/>
</dbReference>
<keyword evidence="1" id="KW-0472">Membrane</keyword>
<keyword evidence="2" id="KW-0378">Hydrolase</keyword>
<dbReference type="EMBL" id="JBHSUS010000001">
    <property type="protein sequence ID" value="MFC6439673.1"/>
    <property type="molecule type" value="Genomic_DNA"/>
</dbReference>
<keyword evidence="1" id="KW-0812">Transmembrane</keyword>
<keyword evidence="3" id="KW-1185">Reference proteome</keyword>
<proteinExistence type="predicted"/>
<dbReference type="InterPro" id="IPR053170">
    <property type="entry name" value="Transcription_regulator"/>
</dbReference>
<reference evidence="3" key="1">
    <citation type="journal article" date="2019" name="Int. J. Syst. Evol. Microbiol.">
        <title>The Global Catalogue of Microorganisms (GCM) 10K type strain sequencing project: providing services to taxonomists for standard genome sequencing and annotation.</title>
        <authorList>
            <consortium name="The Broad Institute Genomics Platform"/>
            <consortium name="The Broad Institute Genome Sequencing Center for Infectious Disease"/>
            <person name="Wu L."/>
            <person name="Ma J."/>
        </authorList>
    </citation>
    <scope>NUCLEOTIDE SEQUENCE [LARGE SCALE GENOMIC DNA]</scope>
    <source>
        <strain evidence="3">CGMCC 1.16031</strain>
    </source>
</reference>
<dbReference type="Pfam" id="PF04307">
    <property type="entry name" value="YdjM"/>
    <property type="match status" value="1"/>
</dbReference>
<dbReference type="RefSeq" id="WP_377148579.1">
    <property type="nucleotide sequence ID" value="NZ_JBHSUS010000001.1"/>
</dbReference>
<comment type="caution">
    <text evidence="2">The sequence shown here is derived from an EMBL/GenBank/DDBJ whole genome shotgun (WGS) entry which is preliminary data.</text>
</comment>
<evidence type="ECO:0000313" key="3">
    <source>
        <dbReference type="Proteomes" id="UP001596364"/>
    </source>
</evidence>
<name>A0ABW1XI98_9ALTE</name>
<gene>
    <name evidence="2" type="ORF">ACFP85_05875</name>
</gene>